<name>A0A1F6BYP1_9BACT</name>
<dbReference type="AlphaFoldDB" id="A0A1F6BYP1"/>
<gene>
    <name evidence="1" type="ORF">A3A21_03495</name>
</gene>
<dbReference type="InterPro" id="IPR000415">
    <property type="entry name" value="Nitroreductase-like"/>
</dbReference>
<dbReference type="EMBL" id="MFKK01000008">
    <property type="protein sequence ID" value="OGG42064.1"/>
    <property type="molecule type" value="Genomic_DNA"/>
</dbReference>
<dbReference type="GO" id="GO:0016491">
    <property type="term" value="F:oxidoreductase activity"/>
    <property type="evidence" value="ECO:0007669"/>
    <property type="project" value="InterPro"/>
</dbReference>
<organism evidence="1 2">
    <name type="scientific">Candidatus Jorgensenbacteria bacterium RIFCSPLOWO2_01_FULL_45_25b</name>
    <dbReference type="NCBI Taxonomy" id="1798471"/>
    <lineage>
        <taxon>Bacteria</taxon>
        <taxon>Candidatus Joergenseniibacteriota</taxon>
    </lineage>
</organism>
<evidence type="ECO:0000313" key="2">
    <source>
        <dbReference type="Proteomes" id="UP000176996"/>
    </source>
</evidence>
<accession>A0A1F6BYP1</accession>
<evidence type="ECO:0000313" key="1">
    <source>
        <dbReference type="EMBL" id="OGG42064.1"/>
    </source>
</evidence>
<proteinExistence type="predicted"/>
<reference evidence="1 2" key="1">
    <citation type="journal article" date="2016" name="Nat. Commun.">
        <title>Thousands of microbial genomes shed light on interconnected biogeochemical processes in an aquifer system.</title>
        <authorList>
            <person name="Anantharaman K."/>
            <person name="Brown C.T."/>
            <person name="Hug L.A."/>
            <person name="Sharon I."/>
            <person name="Castelle C.J."/>
            <person name="Probst A.J."/>
            <person name="Thomas B.C."/>
            <person name="Singh A."/>
            <person name="Wilkins M.J."/>
            <person name="Karaoz U."/>
            <person name="Brodie E.L."/>
            <person name="Williams K.H."/>
            <person name="Hubbard S.S."/>
            <person name="Banfield J.F."/>
        </authorList>
    </citation>
    <scope>NUCLEOTIDE SEQUENCE [LARGE SCALE GENOMIC DNA]</scope>
</reference>
<comment type="caution">
    <text evidence="1">The sequence shown here is derived from an EMBL/GenBank/DDBJ whole genome shotgun (WGS) entry which is preliminary data.</text>
</comment>
<evidence type="ECO:0008006" key="3">
    <source>
        <dbReference type="Google" id="ProtNLM"/>
    </source>
</evidence>
<dbReference type="Proteomes" id="UP000176996">
    <property type="component" value="Unassembled WGS sequence"/>
</dbReference>
<sequence>MRDAIHSILEQAIHAPSGENCQPWEFVARENSVSVYNLPERDNSLYNFRGRGSLVAHGALLENISLIAPTYGLRADIALFPEGEEARLIATVSFSSADTYVSPLVEWIPRRATNRKSYEKTYKLTEKERELIRNSPLSEEGEARLIEDEASRKELARAISLNERIIFENYDLHSFLFSHIRWTRKEEAEKGGGLYIETLELPPPVAGGFRHLFWRWRVLQALNRIGFSKFVALQNAGTYFSSSAIGALILPGSSPLHFLRAGRAIQRMWLRLTSAGLSMQPITGLVYLRERIVSGEPASLTPLHQTLILRSYLLIAHLFKVEDACIGMTFRIGRALPPTASSAHFSPNIL</sequence>
<protein>
    <recommendedName>
        <fullName evidence="3">Nitroreductase domain-containing protein</fullName>
    </recommendedName>
</protein>
<dbReference type="Gene3D" id="3.40.109.10">
    <property type="entry name" value="NADH Oxidase"/>
    <property type="match status" value="2"/>
</dbReference>
<dbReference type="SUPFAM" id="SSF55469">
    <property type="entry name" value="FMN-dependent nitroreductase-like"/>
    <property type="match status" value="1"/>
</dbReference>
<dbReference type="STRING" id="1798471.A3A21_03495"/>